<dbReference type="Proteomes" id="UP000195514">
    <property type="component" value="Chromosome I"/>
</dbReference>
<dbReference type="PANTHER" id="PTHR46018">
    <property type="entry name" value="ZINC PHOSPHODIESTERASE ELAC PROTEIN 1"/>
    <property type="match status" value="1"/>
</dbReference>
<dbReference type="Pfam" id="PF12706">
    <property type="entry name" value="Lactamase_B_2"/>
    <property type="match status" value="1"/>
</dbReference>
<dbReference type="EMBL" id="LT859958">
    <property type="protein sequence ID" value="SMX54589.1"/>
    <property type="molecule type" value="Genomic_DNA"/>
</dbReference>
<dbReference type="InterPro" id="IPR001279">
    <property type="entry name" value="Metallo-B-lactamas"/>
</dbReference>
<dbReference type="KEGG" id="abat:CFX1CAM_1524"/>
<dbReference type="SUPFAM" id="SSF56281">
    <property type="entry name" value="Metallo-hydrolase/oxidoreductase"/>
    <property type="match status" value="1"/>
</dbReference>
<accession>A0A1Y6K7M0</accession>
<gene>
    <name evidence="3" type="ORF">CFX1CAM_1524</name>
</gene>
<name>A0A1Y6K7M0_9CHLR</name>
<dbReference type="RefSeq" id="WP_087862420.1">
    <property type="nucleotide sequence ID" value="NZ_LT859958.1"/>
</dbReference>
<sequence>MATITFLGTANAVPNKDRESTHFLVESGEHRILVDCAGNPIRRFDQAGLDPCSLTDIILTHFHPDHVAGLPILLLDLLIFGRKDPLNIYGLGKVIDQAVGMLELFEWQDWGDFFPVQFHRIPDQVLWNVLNTESVRIWTSPVHHLIPTIGIRMQFPGGSMCYSSDTQPCDNMIELARGVDVLIHEATGEKMGHSSPEQAGEIAQRAGAGQLLLIHYPSRVDTEEWVNRARSRYSG</sequence>
<evidence type="ECO:0000313" key="3">
    <source>
        <dbReference type="EMBL" id="SMX54589.1"/>
    </source>
</evidence>
<dbReference type="OrthoDB" id="9800940at2"/>
<reference evidence="4" key="1">
    <citation type="submission" date="2017-05" db="EMBL/GenBank/DDBJ databases">
        <authorList>
            <person name="Kirkegaard R."/>
            <person name="Mcilroy J S."/>
        </authorList>
    </citation>
    <scope>NUCLEOTIDE SEQUENCE [LARGE SCALE GENOMIC DNA]</scope>
</reference>
<keyword evidence="1" id="KW-0378">Hydrolase</keyword>
<dbReference type="AlphaFoldDB" id="A0A1Y6K7M0"/>
<evidence type="ECO:0000259" key="2">
    <source>
        <dbReference type="Pfam" id="PF12706"/>
    </source>
</evidence>
<dbReference type="PANTHER" id="PTHR46018:SF2">
    <property type="entry name" value="ZINC PHOSPHODIESTERASE ELAC PROTEIN 1"/>
    <property type="match status" value="1"/>
</dbReference>
<feature type="domain" description="Metallo-beta-lactamase" evidence="2">
    <location>
        <begin position="30"/>
        <end position="216"/>
    </location>
</feature>
<evidence type="ECO:0000313" key="4">
    <source>
        <dbReference type="Proteomes" id="UP000195514"/>
    </source>
</evidence>
<organism evidence="3 4">
    <name type="scientific">Candidatus Brevifilum fermentans</name>
    <dbReference type="NCBI Taxonomy" id="1986204"/>
    <lineage>
        <taxon>Bacteria</taxon>
        <taxon>Bacillati</taxon>
        <taxon>Chloroflexota</taxon>
        <taxon>Anaerolineae</taxon>
        <taxon>Anaerolineales</taxon>
        <taxon>Anaerolineaceae</taxon>
        <taxon>Candidatus Brevifilum</taxon>
    </lineage>
</organism>
<dbReference type="InterPro" id="IPR036866">
    <property type="entry name" value="RibonucZ/Hydroxyglut_hydro"/>
</dbReference>
<proteinExistence type="predicted"/>
<dbReference type="Gene3D" id="3.60.15.10">
    <property type="entry name" value="Ribonuclease Z/Hydroxyacylglutathione hydrolase-like"/>
    <property type="match status" value="1"/>
</dbReference>
<protein>
    <submittedName>
        <fullName evidence="3">Putative Beta-lactamase domain protein</fullName>
    </submittedName>
</protein>
<evidence type="ECO:0000256" key="1">
    <source>
        <dbReference type="ARBA" id="ARBA00022759"/>
    </source>
</evidence>
<keyword evidence="1" id="KW-0255">Endonuclease</keyword>
<keyword evidence="1" id="KW-0540">Nuclease</keyword>
<keyword evidence="4" id="KW-1185">Reference proteome</keyword>
<dbReference type="GO" id="GO:0042781">
    <property type="term" value="F:3'-tRNA processing endoribonuclease activity"/>
    <property type="evidence" value="ECO:0007669"/>
    <property type="project" value="TreeGrafter"/>
</dbReference>